<keyword evidence="3" id="KW-1185">Reference proteome</keyword>
<organism evidence="2 3">
    <name type="scientific">Cirrhinus molitorella</name>
    <name type="common">mud carp</name>
    <dbReference type="NCBI Taxonomy" id="172907"/>
    <lineage>
        <taxon>Eukaryota</taxon>
        <taxon>Metazoa</taxon>
        <taxon>Chordata</taxon>
        <taxon>Craniata</taxon>
        <taxon>Vertebrata</taxon>
        <taxon>Euteleostomi</taxon>
        <taxon>Actinopterygii</taxon>
        <taxon>Neopterygii</taxon>
        <taxon>Teleostei</taxon>
        <taxon>Ostariophysi</taxon>
        <taxon>Cypriniformes</taxon>
        <taxon>Cyprinidae</taxon>
        <taxon>Labeoninae</taxon>
        <taxon>Labeonini</taxon>
        <taxon>Cirrhinus</taxon>
    </lineage>
</organism>
<dbReference type="EMBL" id="JAYMGO010000002">
    <property type="protein sequence ID" value="KAL1279799.1"/>
    <property type="molecule type" value="Genomic_DNA"/>
</dbReference>
<evidence type="ECO:0000256" key="1">
    <source>
        <dbReference type="SAM" id="MobiDB-lite"/>
    </source>
</evidence>
<comment type="caution">
    <text evidence="2">The sequence shown here is derived from an EMBL/GenBank/DDBJ whole genome shotgun (WGS) entry which is preliminary data.</text>
</comment>
<accession>A0ABR3NS75</accession>
<reference evidence="2 3" key="1">
    <citation type="submission" date="2023-09" db="EMBL/GenBank/DDBJ databases">
        <authorList>
            <person name="Wang M."/>
        </authorList>
    </citation>
    <scope>NUCLEOTIDE SEQUENCE [LARGE SCALE GENOMIC DNA]</scope>
    <source>
        <strain evidence="2">GT-2023</strain>
        <tissue evidence="2">Liver</tissue>
    </source>
</reference>
<name>A0ABR3NS75_9TELE</name>
<evidence type="ECO:0000313" key="2">
    <source>
        <dbReference type="EMBL" id="KAL1279799.1"/>
    </source>
</evidence>
<protein>
    <submittedName>
        <fullName evidence="2">Uncharacterized protein</fullName>
    </submittedName>
</protein>
<sequence length="191" mass="21009">MASLYQRFTGKINTNKSFPHPPEASHLLGGQVPDEENKAGKSPHHPSSRPPVQYRKRNACEDEDGCEAVHLKWLKGQLLCAVMASRLCYKSCSLFPPRVLRLTVAMVSKVEKGGRRSLHSHVVTLQVFEGLLSLNIDLFSLPNFPRPACPPQSLSTGRHSALCPAHGSILSLSVISCHAPGTRWQAINNQE</sequence>
<gene>
    <name evidence="2" type="ORF">QQF64_014399</name>
</gene>
<evidence type="ECO:0000313" key="3">
    <source>
        <dbReference type="Proteomes" id="UP001558613"/>
    </source>
</evidence>
<proteinExistence type="predicted"/>
<feature type="region of interest" description="Disordered" evidence="1">
    <location>
        <begin position="13"/>
        <end position="53"/>
    </location>
</feature>
<dbReference type="Proteomes" id="UP001558613">
    <property type="component" value="Unassembled WGS sequence"/>
</dbReference>